<dbReference type="AlphaFoldDB" id="A0A6A4TSH2"/>
<proteinExistence type="predicted"/>
<gene>
    <name evidence="1" type="ORF">F2P81_001531</name>
</gene>
<name>A0A6A4TSH2_SCOMX</name>
<evidence type="ECO:0000313" key="1">
    <source>
        <dbReference type="EMBL" id="KAF0045002.1"/>
    </source>
</evidence>
<dbReference type="EMBL" id="VEVO01000002">
    <property type="protein sequence ID" value="KAF0045002.1"/>
    <property type="molecule type" value="Genomic_DNA"/>
</dbReference>
<accession>A0A6A4TSH2</accession>
<organism evidence="1 2">
    <name type="scientific">Scophthalmus maximus</name>
    <name type="common">Turbot</name>
    <name type="synonym">Psetta maxima</name>
    <dbReference type="NCBI Taxonomy" id="52904"/>
    <lineage>
        <taxon>Eukaryota</taxon>
        <taxon>Metazoa</taxon>
        <taxon>Chordata</taxon>
        <taxon>Craniata</taxon>
        <taxon>Vertebrata</taxon>
        <taxon>Euteleostomi</taxon>
        <taxon>Actinopterygii</taxon>
        <taxon>Neopterygii</taxon>
        <taxon>Teleostei</taxon>
        <taxon>Neoteleostei</taxon>
        <taxon>Acanthomorphata</taxon>
        <taxon>Carangaria</taxon>
        <taxon>Pleuronectiformes</taxon>
        <taxon>Pleuronectoidei</taxon>
        <taxon>Scophthalmidae</taxon>
        <taxon>Scophthalmus</taxon>
    </lineage>
</organism>
<comment type="caution">
    <text evidence="1">The sequence shown here is derived from an EMBL/GenBank/DDBJ whole genome shotgun (WGS) entry which is preliminary data.</text>
</comment>
<evidence type="ECO:0000313" key="2">
    <source>
        <dbReference type="Proteomes" id="UP000438429"/>
    </source>
</evidence>
<reference evidence="1 2" key="1">
    <citation type="submission" date="2019-06" db="EMBL/GenBank/DDBJ databases">
        <title>Draft genomes of female and male turbot (Scophthalmus maximus).</title>
        <authorList>
            <person name="Xu H."/>
            <person name="Xu X.-W."/>
            <person name="Shao C."/>
            <person name="Chen S."/>
        </authorList>
    </citation>
    <scope>NUCLEOTIDE SEQUENCE [LARGE SCALE GENOMIC DNA]</scope>
    <source>
        <strain evidence="1">Ysfricsl-2016a</strain>
        <tissue evidence="1">Blood</tissue>
    </source>
</reference>
<protein>
    <submittedName>
        <fullName evidence="1">Uncharacterized protein</fullName>
    </submittedName>
</protein>
<sequence length="140" mass="15825">MSPGSTAARYVVWSLRRGNKRSAFTADELKETFRSTAEAAGMNKRCVAPRAKSPGVHILSRRVCLVSPLAAKQSTLIANLRTRGRSKAPLSSQYRGPRLNSCDRVRRRRRRTRILLLSVTRRSGTRMSDMWESRSLNEAH</sequence>
<dbReference type="Proteomes" id="UP000438429">
    <property type="component" value="Unassembled WGS sequence"/>
</dbReference>